<evidence type="ECO:0000256" key="1">
    <source>
        <dbReference type="ARBA" id="ARBA00022801"/>
    </source>
</evidence>
<dbReference type="EMBL" id="LT629732">
    <property type="protein sequence ID" value="SDS61087.1"/>
    <property type="molecule type" value="Genomic_DNA"/>
</dbReference>
<dbReference type="AlphaFoldDB" id="A0A1H1TLG1"/>
<gene>
    <name evidence="3" type="ORF">SAMN04489717_3250</name>
</gene>
<dbReference type="SUPFAM" id="SSF55545">
    <property type="entry name" value="beta-N-acetylhexosaminidase-like domain"/>
    <property type="match status" value="1"/>
</dbReference>
<dbReference type="OrthoDB" id="5136785at2"/>
<dbReference type="PANTHER" id="PTHR47406:SF2">
    <property type="entry name" value="ALPHA GLUCURONIDASE N-TERMINAL DOMAIN-CONTAINING PROTEIN"/>
    <property type="match status" value="1"/>
</dbReference>
<keyword evidence="4" id="KW-1185">Reference proteome</keyword>
<evidence type="ECO:0000313" key="3">
    <source>
        <dbReference type="EMBL" id="SDS61087.1"/>
    </source>
</evidence>
<dbReference type="Gene3D" id="3.30.379.10">
    <property type="entry name" value="Chitobiase/beta-hexosaminidase domain 2-like"/>
    <property type="match status" value="1"/>
</dbReference>
<name>A0A1H1TLG1_9ACTN</name>
<dbReference type="GO" id="GO:0045493">
    <property type="term" value="P:xylan catabolic process"/>
    <property type="evidence" value="ECO:0007669"/>
    <property type="project" value="InterPro"/>
</dbReference>
<evidence type="ECO:0000259" key="2">
    <source>
        <dbReference type="Pfam" id="PF03648"/>
    </source>
</evidence>
<dbReference type="InterPro" id="IPR005154">
    <property type="entry name" value="Glyco_hydro_67_aGlcAse_N"/>
</dbReference>
<dbReference type="PROSITE" id="PS51318">
    <property type="entry name" value="TAT"/>
    <property type="match status" value="1"/>
</dbReference>
<keyword evidence="1 3" id="KW-0378">Hydrolase</keyword>
<organism evidence="3 4">
    <name type="scientific">Actinopolymorpha singaporensis</name>
    <dbReference type="NCBI Taxonomy" id="117157"/>
    <lineage>
        <taxon>Bacteria</taxon>
        <taxon>Bacillati</taxon>
        <taxon>Actinomycetota</taxon>
        <taxon>Actinomycetes</taxon>
        <taxon>Propionibacteriales</taxon>
        <taxon>Actinopolymorphaceae</taxon>
        <taxon>Actinopolymorpha</taxon>
    </lineage>
</organism>
<feature type="domain" description="Alpha glucuronidase N-terminal" evidence="2">
    <location>
        <begin position="65"/>
        <end position="153"/>
    </location>
</feature>
<sequence length="772" mass="84584">MSGNGDTREPRPTRRSVVATGGAVAGAALVGASGLAWAAPASAADRRIRLADNGHTPYQIYCGAGEDSTTRHAADELAHYLKAITSATFPVVVADDPPANAEVLVVGRKNPLLRRFGNPDPTGLGEDGFALRTRGRTVLVAGANPRGTLYGVYWILDRLLGVRWFSADFTIVPRVRTLDVPIARLNGDQVPRFAYRQMYAGDAADPAYRHHNLLNGNRGWDDDDIPAALDTWSTYWPAKPFGGTWRAMVPDQTLWAGGQILAMDERTRQMAADNLVATIRKRIADGLDPSSGFDQQDADWQPDPASKAFVDQHGGALSAAVVDLANDVVTRVRKKIPQARISTQAYWFSFAPPTGIRVDDAVVLTVAPIQANFADSLFADDNAEIGRQMLTWCGLANNIVVWDYLIDFASYIQPFPDYWAMADGIRVMADHPQIRGYFGEHAYNAVGSEFVHLRTWVLGRLLWDPHQDADKLIGEFLDGYYGPAATHVYRYMRLLRQSVEDTGTRLTVSASPASPYLNFDTMVAADDLMAQAEAAVRDSADLRKHVQAVRLGVDYVILLRASDFQRTARDRGIDWDPDTRNRLDRLEEEIRAAGLTRISEGGGTPEDLLRQLRIATAPATPPATVAGLPPEDWADYQEPALRLYAPVTTILDDTAASNGYTVQMPGNRPDWGVQLPLDSLPTTGSWKVYVTVRADTGSAAPDAAAMVAGVYPPFGNERAIKVSEVADGKYHELELPGVYQYDAANPRYVWIAPPNSSDVAYVYVDRVFVVRA</sequence>
<reference evidence="3 4" key="1">
    <citation type="submission" date="2016-10" db="EMBL/GenBank/DDBJ databases">
        <authorList>
            <person name="de Groot N.N."/>
        </authorList>
    </citation>
    <scope>NUCLEOTIDE SEQUENCE [LARGE SCALE GENOMIC DNA]</scope>
    <source>
        <strain evidence="3 4">DSM 22024</strain>
    </source>
</reference>
<protein>
    <submittedName>
        <fullName evidence="3">Glycosyl hydrolase family 67 N-terminus</fullName>
    </submittedName>
</protein>
<dbReference type="GO" id="GO:0046559">
    <property type="term" value="F:alpha-glucuronidase activity"/>
    <property type="evidence" value="ECO:0007669"/>
    <property type="project" value="InterPro"/>
</dbReference>
<dbReference type="Pfam" id="PF16126">
    <property type="entry name" value="DUF4838"/>
    <property type="match status" value="1"/>
</dbReference>
<evidence type="ECO:0000313" key="4">
    <source>
        <dbReference type="Proteomes" id="UP000198983"/>
    </source>
</evidence>
<accession>A0A1H1TLG1</accession>
<proteinExistence type="predicted"/>
<dbReference type="RefSeq" id="WP_092654502.1">
    <property type="nucleotide sequence ID" value="NZ_LT629732.1"/>
</dbReference>
<dbReference type="Proteomes" id="UP000198983">
    <property type="component" value="Chromosome I"/>
</dbReference>
<dbReference type="InterPro" id="IPR032287">
    <property type="entry name" value="DUF4838"/>
</dbReference>
<dbReference type="PANTHER" id="PTHR47406">
    <property type="entry name" value="COAGULATION FACTOR 5/8 TYPE, C-TERMINAL"/>
    <property type="match status" value="1"/>
</dbReference>
<dbReference type="Pfam" id="PF03648">
    <property type="entry name" value="Glyco_hydro_67N"/>
    <property type="match status" value="1"/>
</dbReference>
<dbReference type="STRING" id="117157.SAMN04489717_3250"/>
<dbReference type="InterPro" id="IPR029018">
    <property type="entry name" value="Hex-like_dom2"/>
</dbReference>
<dbReference type="InterPro" id="IPR006311">
    <property type="entry name" value="TAT_signal"/>
</dbReference>